<organism evidence="2 3">
    <name type="scientific">Chryseobacterium limigenitum</name>
    <dbReference type="NCBI Taxonomy" id="1612149"/>
    <lineage>
        <taxon>Bacteria</taxon>
        <taxon>Pseudomonadati</taxon>
        <taxon>Bacteroidota</taxon>
        <taxon>Flavobacteriia</taxon>
        <taxon>Flavobacteriales</taxon>
        <taxon>Weeksellaceae</taxon>
        <taxon>Chryseobacterium group</taxon>
        <taxon>Chryseobacterium</taxon>
    </lineage>
</organism>
<evidence type="ECO:0000313" key="3">
    <source>
        <dbReference type="Proteomes" id="UP000182034"/>
    </source>
</evidence>
<keyword evidence="1" id="KW-0472">Membrane</keyword>
<keyword evidence="3" id="KW-1185">Reference proteome</keyword>
<protein>
    <submittedName>
        <fullName evidence="2">Uncharacterized protein</fullName>
    </submittedName>
</protein>
<evidence type="ECO:0000256" key="1">
    <source>
        <dbReference type="SAM" id="Phobius"/>
    </source>
</evidence>
<dbReference type="EMBL" id="FPKW01000019">
    <property type="protein sequence ID" value="SFZ96419.1"/>
    <property type="molecule type" value="Genomic_DNA"/>
</dbReference>
<name>A0A1K2IXC0_9FLAO</name>
<reference evidence="3" key="1">
    <citation type="submission" date="2016-10" db="EMBL/GenBank/DDBJ databases">
        <authorList>
            <person name="Varghese N."/>
            <person name="Submissions S."/>
        </authorList>
    </citation>
    <scope>NUCLEOTIDE SEQUENCE [LARGE SCALE GENOMIC DNA]</scope>
    <source>
        <strain evidence="3">SUR2</strain>
    </source>
</reference>
<keyword evidence="1" id="KW-1133">Transmembrane helix</keyword>
<gene>
    <name evidence="2" type="ORF">SAMN05216324_11959</name>
</gene>
<evidence type="ECO:0000313" key="2">
    <source>
        <dbReference type="EMBL" id="SFZ96419.1"/>
    </source>
</evidence>
<proteinExistence type="predicted"/>
<accession>A0A1K2IXC0</accession>
<keyword evidence="1" id="KW-0812">Transmembrane</keyword>
<sequence>MVKITRRRRRRKNKSQKKKKYLFIKSPLMIYSIEGNIQTLEIILNLQ</sequence>
<dbReference type="Proteomes" id="UP000182034">
    <property type="component" value="Unassembled WGS sequence"/>
</dbReference>
<dbReference type="AlphaFoldDB" id="A0A1K2IXC0"/>
<feature type="transmembrane region" description="Helical" evidence="1">
    <location>
        <begin position="21"/>
        <end position="44"/>
    </location>
</feature>